<evidence type="ECO:0000313" key="2">
    <source>
        <dbReference type="EMBL" id="AGW42060.1"/>
    </source>
</evidence>
<keyword evidence="3" id="KW-1185">Reference proteome</keyword>
<dbReference type="Pfam" id="PF00106">
    <property type="entry name" value="adh_short"/>
    <property type="match status" value="1"/>
</dbReference>
<accession>U3P6Y7</accession>
<dbReference type="SUPFAM" id="SSF51735">
    <property type="entry name" value="NAD(P)-binding Rossmann-fold domains"/>
    <property type="match status" value="1"/>
</dbReference>
<reference evidence="2 3" key="1">
    <citation type="journal article" date="2013" name="Genome Announc.">
        <title>Complete Genome Sequence of Leifsonia xyli subsp. cynodontis Strain DSM46306, a Gram-Positive Bacterial Pathogen of Grasses.</title>
        <authorList>
            <person name="Monteiro-Vitorello C.B."/>
            <person name="Zerillo M.M."/>
            <person name="Van Sluys M.A."/>
            <person name="Camargo L.E."/>
            <person name="Kitajima J.P."/>
        </authorList>
    </citation>
    <scope>NUCLEOTIDE SEQUENCE [LARGE SCALE GENOMIC DNA]</scope>
    <source>
        <strain evidence="2 3">DSM 46306</strain>
    </source>
</reference>
<dbReference type="PATRIC" id="fig|1389489.3.peg.1991"/>
<dbReference type="GO" id="GO:0016491">
    <property type="term" value="F:oxidoreductase activity"/>
    <property type="evidence" value="ECO:0007669"/>
    <property type="project" value="UniProtKB-KW"/>
</dbReference>
<dbReference type="RefSeq" id="WP_021755558.1">
    <property type="nucleotide sequence ID" value="NC_022438.1"/>
</dbReference>
<dbReference type="HOGENOM" id="CLU_010194_44_5_11"/>
<dbReference type="EMBL" id="CP006734">
    <property type="protein sequence ID" value="AGW42060.1"/>
    <property type="molecule type" value="Genomic_DNA"/>
</dbReference>
<dbReference type="InterPro" id="IPR036291">
    <property type="entry name" value="NAD(P)-bd_dom_sf"/>
</dbReference>
<dbReference type="KEGG" id="lxy:O159_20770"/>
<evidence type="ECO:0000313" key="3">
    <source>
        <dbReference type="Proteomes" id="UP000016743"/>
    </source>
</evidence>
<keyword evidence="1" id="KW-0560">Oxidoreductase</keyword>
<dbReference type="eggNOG" id="COG1028">
    <property type="taxonomic scope" value="Bacteria"/>
</dbReference>
<dbReference type="PANTHER" id="PTHR43157:SF31">
    <property type="entry name" value="PHOSPHATIDYLINOSITOL-GLYCAN BIOSYNTHESIS CLASS F PROTEIN"/>
    <property type="match status" value="1"/>
</dbReference>
<name>U3P6Y7_LEIXC</name>
<dbReference type="AlphaFoldDB" id="U3P6Y7"/>
<evidence type="ECO:0008006" key="4">
    <source>
        <dbReference type="Google" id="ProtNLM"/>
    </source>
</evidence>
<organism evidence="2 3">
    <name type="scientific">Leifsonia xyli subsp. cynodontis DSM 46306</name>
    <dbReference type="NCBI Taxonomy" id="1389489"/>
    <lineage>
        <taxon>Bacteria</taxon>
        <taxon>Bacillati</taxon>
        <taxon>Actinomycetota</taxon>
        <taxon>Actinomycetes</taxon>
        <taxon>Micrococcales</taxon>
        <taxon>Microbacteriaceae</taxon>
        <taxon>Leifsonia</taxon>
    </lineage>
</organism>
<dbReference type="InterPro" id="IPR002347">
    <property type="entry name" value="SDR_fam"/>
</dbReference>
<dbReference type="Gene3D" id="3.40.50.720">
    <property type="entry name" value="NAD(P)-binding Rossmann-like Domain"/>
    <property type="match status" value="1"/>
</dbReference>
<dbReference type="OrthoDB" id="3237043at2"/>
<dbReference type="PRINTS" id="PR00081">
    <property type="entry name" value="GDHRDH"/>
</dbReference>
<dbReference type="PANTHER" id="PTHR43157">
    <property type="entry name" value="PHOSPHATIDYLINOSITOL-GLYCAN BIOSYNTHESIS CLASS F PROTEIN-RELATED"/>
    <property type="match status" value="1"/>
</dbReference>
<gene>
    <name evidence="2" type="ORF">O159_20770</name>
</gene>
<dbReference type="STRING" id="1389489.O159_20770"/>
<sequence>MTRTVVITGASSGIGAVAAANLAAAGDRVAVVGRNPERTRAVAEPIGGTPFLADFDRLDDVRALAGALLERYETIDVLANNAGGLNHRRERTADGHERTLQANHFAPFLTALLLPRLRHTASLGRDVRIIATASVAHRFGDLRLDDLDWSRRPWRGGWPAYGAAKIATILFTERLAELLTGTGIAAYSFHPGFVVTNFGATSPLIRLGAAITGGRYGIAPAAGAAPLERLAAEAEVGAPTGTYFDRFRANGKRSEQARDAQLGRELWTVTERIVGVRQG</sequence>
<evidence type="ECO:0000256" key="1">
    <source>
        <dbReference type="ARBA" id="ARBA00023002"/>
    </source>
</evidence>
<protein>
    <recommendedName>
        <fullName evidence="4">Short-chain dehydrogenase</fullName>
    </recommendedName>
</protein>
<dbReference type="Proteomes" id="UP000016743">
    <property type="component" value="Chromosome"/>
</dbReference>
<proteinExistence type="predicted"/>